<evidence type="ECO:0000313" key="3">
    <source>
        <dbReference type="Proteomes" id="UP001221757"/>
    </source>
</evidence>
<reference evidence="2" key="1">
    <citation type="submission" date="2023-03" db="EMBL/GenBank/DDBJ databases">
        <title>Massive genome expansion in bonnet fungi (Mycena s.s.) driven by repeated elements and novel gene families across ecological guilds.</title>
        <authorList>
            <consortium name="Lawrence Berkeley National Laboratory"/>
            <person name="Harder C.B."/>
            <person name="Miyauchi S."/>
            <person name="Viragh M."/>
            <person name="Kuo A."/>
            <person name="Thoen E."/>
            <person name="Andreopoulos B."/>
            <person name="Lu D."/>
            <person name="Skrede I."/>
            <person name="Drula E."/>
            <person name="Henrissat B."/>
            <person name="Morin E."/>
            <person name="Kohler A."/>
            <person name="Barry K."/>
            <person name="LaButti K."/>
            <person name="Morin E."/>
            <person name="Salamov A."/>
            <person name="Lipzen A."/>
            <person name="Mereny Z."/>
            <person name="Hegedus B."/>
            <person name="Baldrian P."/>
            <person name="Stursova M."/>
            <person name="Weitz H."/>
            <person name="Taylor A."/>
            <person name="Grigoriev I.V."/>
            <person name="Nagy L.G."/>
            <person name="Martin F."/>
            <person name="Kauserud H."/>
        </authorList>
    </citation>
    <scope>NUCLEOTIDE SEQUENCE</scope>
    <source>
        <strain evidence="2">CBHHK067</strain>
    </source>
</reference>
<dbReference type="Proteomes" id="UP001221757">
    <property type="component" value="Unassembled WGS sequence"/>
</dbReference>
<keyword evidence="3" id="KW-1185">Reference proteome</keyword>
<dbReference type="AlphaFoldDB" id="A0AAD7CAE2"/>
<dbReference type="EMBL" id="JARKIE010000409">
    <property type="protein sequence ID" value="KAJ7643195.1"/>
    <property type="molecule type" value="Genomic_DNA"/>
</dbReference>
<comment type="caution">
    <text evidence="2">The sequence shown here is derived from an EMBL/GenBank/DDBJ whole genome shotgun (WGS) entry which is preliminary data.</text>
</comment>
<protein>
    <submittedName>
        <fullName evidence="2">Uncharacterized protein</fullName>
    </submittedName>
</protein>
<name>A0AAD7CAE2_MYCRO</name>
<gene>
    <name evidence="2" type="ORF">B0H17DRAFT_1216239</name>
</gene>
<evidence type="ECO:0000313" key="2">
    <source>
        <dbReference type="EMBL" id="KAJ7643195.1"/>
    </source>
</evidence>
<accession>A0AAD7CAE2</accession>
<keyword evidence="1" id="KW-0812">Transmembrane</keyword>
<sequence>MLQPWQVSVLCHGPTPTLSAPSEKFHRLLSFTLICLKHYLKHTSPSTRSPPATYTHTHTSTQPIMAPIPVLTSYAGSASPQSFFMKYQALFIILFLAIGFAIIFSIKPVFRMVREWRKGEDGEYVEAASVRHSFKPPTIALPPPSLGNYSIQAEMAEHRAHLERDPRYMGYVSQGKMLSGKGRSFF</sequence>
<keyword evidence="1" id="KW-0472">Membrane</keyword>
<organism evidence="2 3">
    <name type="scientific">Mycena rosella</name>
    <name type="common">Pink bonnet</name>
    <name type="synonym">Agaricus rosellus</name>
    <dbReference type="NCBI Taxonomy" id="1033263"/>
    <lineage>
        <taxon>Eukaryota</taxon>
        <taxon>Fungi</taxon>
        <taxon>Dikarya</taxon>
        <taxon>Basidiomycota</taxon>
        <taxon>Agaricomycotina</taxon>
        <taxon>Agaricomycetes</taxon>
        <taxon>Agaricomycetidae</taxon>
        <taxon>Agaricales</taxon>
        <taxon>Marasmiineae</taxon>
        <taxon>Mycenaceae</taxon>
        <taxon>Mycena</taxon>
    </lineage>
</organism>
<evidence type="ECO:0000256" key="1">
    <source>
        <dbReference type="SAM" id="Phobius"/>
    </source>
</evidence>
<feature type="transmembrane region" description="Helical" evidence="1">
    <location>
        <begin position="89"/>
        <end position="110"/>
    </location>
</feature>
<proteinExistence type="predicted"/>
<keyword evidence="1" id="KW-1133">Transmembrane helix</keyword>